<protein>
    <submittedName>
        <fullName evidence="2">Uncharacterized protein</fullName>
    </submittedName>
</protein>
<reference evidence="2 3" key="1">
    <citation type="journal article" date="2016" name="Microbes Environ.">
        <title>Phylogenetically diverse aerobic anoxygenic phototrophic bacteria isolated from epilithic biofilms in Tama river, Japan.</title>
        <authorList>
            <person name="Hirose S."/>
            <person name="Matsuura K."/>
            <person name="Haruta S."/>
        </authorList>
    </citation>
    <scope>NUCLEOTIDE SEQUENCE [LARGE SCALE GENOMIC DNA]</scope>
    <source>
        <strain evidence="2 3">S08</strain>
    </source>
</reference>
<feature type="transmembrane region" description="Helical" evidence="1">
    <location>
        <begin position="12"/>
        <end position="32"/>
    </location>
</feature>
<evidence type="ECO:0000313" key="2">
    <source>
        <dbReference type="EMBL" id="BDG73453.1"/>
    </source>
</evidence>
<dbReference type="RefSeq" id="WP_244407683.1">
    <property type="nucleotide sequence ID" value="NZ_AP025637.1"/>
</dbReference>
<keyword evidence="1" id="KW-1133">Transmembrane helix</keyword>
<evidence type="ECO:0000256" key="1">
    <source>
        <dbReference type="SAM" id="Phobius"/>
    </source>
</evidence>
<dbReference type="Proteomes" id="UP000831327">
    <property type="component" value="Chromosome"/>
</dbReference>
<keyword evidence="3" id="KW-1185">Reference proteome</keyword>
<keyword evidence="1" id="KW-0472">Membrane</keyword>
<dbReference type="EMBL" id="AP025637">
    <property type="protein sequence ID" value="BDG73453.1"/>
    <property type="molecule type" value="Genomic_DNA"/>
</dbReference>
<sequence>MTALLAAAWSRAAGWIAAIGAALAVLAALYGAGRRDGRALAEARTQQRAARARELRDAVDRDVDRSVDPADELRRDWRRD</sequence>
<organism evidence="2 3">
    <name type="scientific">Roseomonas fluvialis</name>
    <dbReference type="NCBI Taxonomy" id="1750527"/>
    <lineage>
        <taxon>Bacteria</taxon>
        <taxon>Pseudomonadati</taxon>
        <taxon>Pseudomonadota</taxon>
        <taxon>Alphaproteobacteria</taxon>
        <taxon>Acetobacterales</taxon>
        <taxon>Roseomonadaceae</taxon>
        <taxon>Roseomonas</taxon>
    </lineage>
</organism>
<proteinExistence type="predicted"/>
<evidence type="ECO:0000313" key="3">
    <source>
        <dbReference type="Proteomes" id="UP000831327"/>
    </source>
</evidence>
<keyword evidence="1" id="KW-0812">Transmembrane</keyword>
<gene>
    <name evidence="2" type="ORF">Rmf_33820</name>
</gene>
<name>A0ABM7Y683_9PROT</name>
<accession>A0ABM7Y683</accession>